<dbReference type="Proteomes" id="UP000248330">
    <property type="component" value="Unassembled WGS sequence"/>
</dbReference>
<comment type="caution">
    <text evidence="4">The sequence shown here is derived from an EMBL/GenBank/DDBJ whole genome shotgun (WGS) entry which is preliminary data.</text>
</comment>
<proteinExistence type="predicted"/>
<dbReference type="Pfam" id="PF13505">
    <property type="entry name" value="OMP_b-brl"/>
    <property type="match status" value="1"/>
</dbReference>
<dbReference type="InterPro" id="IPR027385">
    <property type="entry name" value="Beta-barrel_OMP"/>
</dbReference>
<reference evidence="4 5" key="1">
    <citation type="submission" date="2018-04" db="EMBL/GenBank/DDBJ databases">
        <title>Genomic Encyclopedia of Type Strains, Phase IV (KMG-IV): sequencing the most valuable type-strain genomes for metagenomic binning, comparative biology and taxonomic classification.</title>
        <authorList>
            <person name="Goeker M."/>
        </authorList>
    </citation>
    <scope>NUCLEOTIDE SEQUENCE [LARGE SCALE GENOMIC DNA]</scope>
    <source>
        <strain evidence="4 5">DSM 104150</strain>
    </source>
</reference>
<feature type="signal peptide" evidence="2">
    <location>
        <begin position="1"/>
        <end position="29"/>
    </location>
</feature>
<evidence type="ECO:0000256" key="1">
    <source>
        <dbReference type="ARBA" id="ARBA00022729"/>
    </source>
</evidence>
<feature type="chain" id="PRO_5016464526" evidence="2">
    <location>
        <begin position="30"/>
        <end position="213"/>
    </location>
</feature>
<evidence type="ECO:0000313" key="5">
    <source>
        <dbReference type="Proteomes" id="UP000248330"/>
    </source>
</evidence>
<evidence type="ECO:0000259" key="3">
    <source>
        <dbReference type="Pfam" id="PF13505"/>
    </source>
</evidence>
<dbReference type="AlphaFoldDB" id="A0A318EBD3"/>
<dbReference type="OrthoDB" id="7062924at2"/>
<evidence type="ECO:0000313" key="4">
    <source>
        <dbReference type="EMBL" id="PXV66567.1"/>
    </source>
</evidence>
<dbReference type="SUPFAM" id="SSF56935">
    <property type="entry name" value="Porins"/>
    <property type="match status" value="1"/>
</dbReference>
<feature type="domain" description="Outer membrane protein beta-barrel" evidence="3">
    <location>
        <begin position="20"/>
        <end position="163"/>
    </location>
</feature>
<organism evidence="4 5">
    <name type="scientific">Sinimarinibacterium flocculans</name>
    <dbReference type="NCBI Taxonomy" id="985250"/>
    <lineage>
        <taxon>Bacteria</taxon>
        <taxon>Pseudomonadati</taxon>
        <taxon>Pseudomonadota</taxon>
        <taxon>Gammaproteobacteria</taxon>
        <taxon>Nevskiales</taxon>
        <taxon>Nevskiaceae</taxon>
        <taxon>Sinimarinibacterium</taxon>
    </lineage>
</organism>
<gene>
    <name evidence="4" type="ORF">C8D93_107132</name>
</gene>
<name>A0A318EBD3_9GAMM</name>
<keyword evidence="5" id="KW-1185">Reference proteome</keyword>
<protein>
    <submittedName>
        <fullName evidence="4">Outer membrane protein with beta-barrel domain</fullName>
    </submittedName>
</protein>
<keyword evidence="1 2" id="KW-0732">Signal</keyword>
<evidence type="ECO:0000256" key="2">
    <source>
        <dbReference type="SAM" id="SignalP"/>
    </source>
</evidence>
<accession>A0A318EBD3</accession>
<dbReference type="Gene3D" id="2.40.160.10">
    <property type="entry name" value="Porin"/>
    <property type="match status" value="1"/>
</dbReference>
<dbReference type="InterPro" id="IPR023614">
    <property type="entry name" value="Porin_dom_sf"/>
</dbReference>
<dbReference type="EMBL" id="QICN01000007">
    <property type="protein sequence ID" value="PXV66567.1"/>
    <property type="molecule type" value="Genomic_DNA"/>
</dbReference>
<sequence>MTRVGRAIRGTVPAMLFGGLLAASSAATAADMAYLDIYYIADSTLEFDFDGAAAVESDDGDGFGVKLAAMLGESVFLSGEYQSTDNDFPTATATVETTRIGLGYKTPWPLYGLVEYVRNDLEVAQTLFSGEGEESGWGGHLGLKADLARFVTLDARVGYLDVGDSDGLEYVVGLGFNLDRSFGLFADYRVSQLENDDGEATVEDVRAGMRFRF</sequence>